<feature type="transmembrane region" description="Helical" evidence="7">
    <location>
        <begin position="39"/>
        <end position="55"/>
    </location>
</feature>
<feature type="active site" evidence="6">
    <location>
        <position position="135"/>
    </location>
</feature>
<dbReference type="PROSITE" id="PS00761">
    <property type="entry name" value="SPASE_I_3"/>
    <property type="match status" value="1"/>
</dbReference>
<dbReference type="InterPro" id="IPR000223">
    <property type="entry name" value="Pept_S26A_signal_pept_1"/>
</dbReference>
<protein>
    <recommendedName>
        <fullName evidence="4 7">Signal peptidase I</fullName>
        <ecNumber evidence="3 7">3.4.21.89</ecNumber>
    </recommendedName>
</protein>
<dbReference type="GO" id="GO:0009003">
    <property type="term" value="F:signal peptidase activity"/>
    <property type="evidence" value="ECO:0007669"/>
    <property type="project" value="UniProtKB-EC"/>
</dbReference>
<dbReference type="NCBIfam" id="TIGR02227">
    <property type="entry name" value="sigpep_I_bact"/>
    <property type="match status" value="1"/>
</dbReference>
<dbReference type="Pfam" id="PF10502">
    <property type="entry name" value="Peptidase_S26"/>
    <property type="match status" value="1"/>
</dbReference>
<evidence type="ECO:0000256" key="3">
    <source>
        <dbReference type="ARBA" id="ARBA00013208"/>
    </source>
</evidence>
<sequence length="295" mass="33925">MNNSMDKPRKPCVAALLSLLSCGLGHVYAGELKRGILFYLGRGLLLAMLLFLLFIRPDRLGLLVALVAGVVYFLFYFFDSVRAAKKSSASYEMRKFNKWYFYLLYLFLANIVLQSLAGALVKEHFIKAYKIPAGSMLPTLLVGDHLLVNRFIYKQRQPERGDIIVFEYPRDPSLDYIKRIVAVAGDVVELRDKRLFVDGVPQDAYPTVHKDNTIHPRSEDPRDNFGPVTVPEHAVFVLGDNRDNSFDSRFWGFVDESTIKGKAMSFYWSWDLKEPLLSARRWSSIRWDRIGKEIQ</sequence>
<feature type="active site" evidence="6">
    <location>
        <position position="178"/>
    </location>
</feature>
<dbReference type="GO" id="GO:0004252">
    <property type="term" value="F:serine-type endopeptidase activity"/>
    <property type="evidence" value="ECO:0007669"/>
    <property type="project" value="InterPro"/>
</dbReference>
<dbReference type="PRINTS" id="PR00727">
    <property type="entry name" value="LEADERPTASE"/>
</dbReference>
<dbReference type="SUPFAM" id="SSF51306">
    <property type="entry name" value="LexA/Signal peptidase"/>
    <property type="match status" value="1"/>
</dbReference>
<reference evidence="9" key="2">
    <citation type="submission" date="2024-06" db="EMBL/GenBank/DDBJ databases">
        <authorList>
            <person name="Plum-Jensen L.E."/>
            <person name="Schramm A."/>
            <person name="Marshall I.P.G."/>
        </authorList>
    </citation>
    <scope>NUCLEOTIDE SEQUENCE</scope>
    <source>
        <strain evidence="9">Rat1</strain>
    </source>
</reference>
<gene>
    <name evidence="9" type="primary">lepB</name>
    <name evidence="9" type="ORF">Q3M24_05850</name>
</gene>
<name>A0AAU8LYI0_9BACT</name>
<dbReference type="GO" id="GO:0016020">
    <property type="term" value="C:membrane"/>
    <property type="evidence" value="ECO:0007669"/>
    <property type="project" value="UniProtKB-SubCell"/>
</dbReference>
<keyword evidence="7" id="KW-0812">Transmembrane</keyword>
<evidence type="ECO:0000256" key="1">
    <source>
        <dbReference type="ARBA" id="ARBA00000677"/>
    </source>
</evidence>
<accession>A0AAU8LYI0</accession>
<comment type="catalytic activity">
    <reaction evidence="1 7">
        <text>Cleavage of hydrophobic, N-terminal signal or leader sequences from secreted and periplasmic proteins.</text>
        <dbReference type="EC" id="3.4.21.89"/>
    </reaction>
</comment>
<evidence type="ECO:0000256" key="4">
    <source>
        <dbReference type="ARBA" id="ARBA00019232"/>
    </source>
</evidence>
<feature type="transmembrane region" description="Helical" evidence="7">
    <location>
        <begin position="62"/>
        <end position="79"/>
    </location>
</feature>
<evidence type="ECO:0000256" key="2">
    <source>
        <dbReference type="ARBA" id="ARBA00009370"/>
    </source>
</evidence>
<keyword evidence="5 7" id="KW-0378">Hydrolase</keyword>
<dbReference type="GO" id="GO:0006465">
    <property type="term" value="P:signal peptide processing"/>
    <property type="evidence" value="ECO:0007669"/>
    <property type="project" value="InterPro"/>
</dbReference>
<dbReference type="InterPro" id="IPR019533">
    <property type="entry name" value="Peptidase_S26"/>
</dbReference>
<organism evidence="9">
    <name type="scientific">Candidatus Electrothrix aestuarii</name>
    <dbReference type="NCBI Taxonomy" id="3062594"/>
    <lineage>
        <taxon>Bacteria</taxon>
        <taxon>Pseudomonadati</taxon>
        <taxon>Thermodesulfobacteriota</taxon>
        <taxon>Desulfobulbia</taxon>
        <taxon>Desulfobulbales</taxon>
        <taxon>Desulfobulbaceae</taxon>
        <taxon>Candidatus Electrothrix</taxon>
    </lineage>
</organism>
<dbReference type="CDD" id="cd06530">
    <property type="entry name" value="S26_SPase_I"/>
    <property type="match status" value="1"/>
</dbReference>
<comment type="caution">
    <text evidence="7">Lacks conserved residue(s) required for the propagation of feature annotation.</text>
</comment>
<dbReference type="KEGG" id="eaj:Q3M24_05850"/>
<dbReference type="Gene3D" id="2.10.109.10">
    <property type="entry name" value="Umud Fragment, subunit A"/>
    <property type="match status" value="1"/>
</dbReference>
<proteinExistence type="inferred from homology"/>
<evidence type="ECO:0000313" key="9">
    <source>
        <dbReference type="EMBL" id="XCN74271.1"/>
    </source>
</evidence>
<evidence type="ECO:0000256" key="5">
    <source>
        <dbReference type="ARBA" id="ARBA00022801"/>
    </source>
</evidence>
<feature type="transmembrane region" description="Helical" evidence="7">
    <location>
        <begin position="99"/>
        <end position="121"/>
    </location>
</feature>
<dbReference type="PROSITE" id="PS51257">
    <property type="entry name" value="PROKAR_LIPOPROTEIN"/>
    <property type="match status" value="1"/>
</dbReference>
<dbReference type="InterPro" id="IPR036286">
    <property type="entry name" value="LexA/Signal_pep-like_sf"/>
</dbReference>
<dbReference type="EMBL" id="CP159373">
    <property type="protein sequence ID" value="XCN74271.1"/>
    <property type="molecule type" value="Genomic_DNA"/>
</dbReference>
<keyword evidence="7" id="KW-1133">Transmembrane helix</keyword>
<dbReference type="AlphaFoldDB" id="A0AAU8LYI0"/>
<dbReference type="InterPro" id="IPR019758">
    <property type="entry name" value="Pept_S26A_signal_pept_1_CS"/>
</dbReference>
<comment type="similarity">
    <text evidence="2 7">Belongs to the peptidase S26 family.</text>
</comment>
<evidence type="ECO:0000256" key="6">
    <source>
        <dbReference type="PIRSR" id="PIRSR600223-1"/>
    </source>
</evidence>
<keyword evidence="7" id="KW-0472">Membrane</keyword>
<keyword evidence="7" id="KW-0645">Protease</keyword>
<feature type="domain" description="Peptidase S26" evidence="8">
    <location>
        <begin position="110"/>
        <end position="268"/>
    </location>
</feature>
<evidence type="ECO:0000259" key="8">
    <source>
        <dbReference type="Pfam" id="PF10502"/>
    </source>
</evidence>
<dbReference type="PANTHER" id="PTHR43390">
    <property type="entry name" value="SIGNAL PEPTIDASE I"/>
    <property type="match status" value="1"/>
</dbReference>
<dbReference type="EC" id="3.4.21.89" evidence="3 7"/>
<comment type="subcellular location">
    <subcellularLocation>
        <location evidence="7">Membrane</location>
        <topology evidence="7">Single-pass type II membrane protein</topology>
    </subcellularLocation>
</comment>
<dbReference type="PANTHER" id="PTHR43390:SF1">
    <property type="entry name" value="CHLOROPLAST PROCESSING PEPTIDASE"/>
    <property type="match status" value="1"/>
</dbReference>
<reference evidence="9" key="1">
    <citation type="journal article" date="2024" name="Syst. Appl. Microbiol.">
        <title>First single-strain enrichments of Electrothrix cable bacteria, description of E. aestuarii sp. nov. and E. rattekaaiensis sp. nov., and proposal of a cable bacteria taxonomy following the rules of the SeqCode.</title>
        <authorList>
            <person name="Plum-Jensen L.E."/>
            <person name="Schramm A."/>
            <person name="Marshall I.P.G."/>
        </authorList>
    </citation>
    <scope>NUCLEOTIDE SEQUENCE</scope>
    <source>
        <strain evidence="9">Rat1</strain>
    </source>
</reference>
<evidence type="ECO:0000256" key="7">
    <source>
        <dbReference type="RuleBase" id="RU362042"/>
    </source>
</evidence>